<evidence type="ECO:0000256" key="11">
    <source>
        <dbReference type="ARBA" id="ARBA00023136"/>
    </source>
</evidence>
<evidence type="ECO:0000256" key="14">
    <source>
        <dbReference type="ARBA" id="ARBA00023288"/>
    </source>
</evidence>
<evidence type="ECO:0000256" key="7">
    <source>
        <dbReference type="ARBA" id="ARBA00022729"/>
    </source>
</evidence>
<dbReference type="GO" id="GO:0015288">
    <property type="term" value="F:porin activity"/>
    <property type="evidence" value="ECO:0007669"/>
    <property type="project" value="UniProtKB-KW"/>
</dbReference>
<dbReference type="Gene3D" id="3.10.560.10">
    <property type="entry name" value="Outer membrane lipoprotein wza domain like"/>
    <property type="match status" value="2"/>
</dbReference>
<dbReference type="PANTHER" id="PTHR33619">
    <property type="entry name" value="POLYSACCHARIDE EXPORT PROTEIN GFCE-RELATED"/>
    <property type="match status" value="1"/>
</dbReference>
<keyword evidence="10" id="KW-0626">Porin</keyword>
<organism evidence="17 18">
    <name type="scientific">Desulfococcus multivorans DSM 2059</name>
    <dbReference type="NCBI Taxonomy" id="1121405"/>
    <lineage>
        <taxon>Bacteria</taxon>
        <taxon>Pseudomonadati</taxon>
        <taxon>Thermodesulfobacteriota</taxon>
        <taxon>Desulfobacteria</taxon>
        <taxon>Desulfobacterales</taxon>
        <taxon>Desulfococcaceae</taxon>
        <taxon>Desulfococcus</taxon>
    </lineage>
</organism>
<evidence type="ECO:0000256" key="1">
    <source>
        <dbReference type="ARBA" id="ARBA00004571"/>
    </source>
</evidence>
<evidence type="ECO:0000256" key="10">
    <source>
        <dbReference type="ARBA" id="ARBA00023114"/>
    </source>
</evidence>
<keyword evidence="8" id="KW-0625">Polysaccharide transport</keyword>
<keyword evidence="11" id="KW-0472">Membrane</keyword>
<evidence type="ECO:0000256" key="12">
    <source>
        <dbReference type="ARBA" id="ARBA00023139"/>
    </source>
</evidence>
<keyword evidence="7" id="KW-0732">Signal</keyword>
<keyword evidence="13" id="KW-0998">Cell outer membrane</keyword>
<feature type="domain" description="SLBB" evidence="16">
    <location>
        <begin position="103"/>
        <end position="195"/>
    </location>
</feature>
<dbReference type="STRING" id="897.B2D07_16595"/>
<evidence type="ECO:0000313" key="17">
    <source>
        <dbReference type="EMBL" id="EPR36078.1"/>
    </source>
</evidence>
<comment type="subcellular location">
    <subcellularLocation>
        <location evidence="1">Cell outer membrane</location>
        <topology evidence="1">Multi-pass membrane protein</topology>
    </subcellularLocation>
</comment>
<evidence type="ECO:0000256" key="8">
    <source>
        <dbReference type="ARBA" id="ARBA00023047"/>
    </source>
</evidence>
<feature type="domain" description="SLBB" evidence="16">
    <location>
        <begin position="208"/>
        <end position="285"/>
    </location>
</feature>
<dbReference type="InterPro" id="IPR003715">
    <property type="entry name" value="Poly_export_N"/>
</dbReference>
<keyword evidence="18" id="KW-1185">Reference proteome</keyword>
<evidence type="ECO:0000256" key="13">
    <source>
        <dbReference type="ARBA" id="ARBA00023237"/>
    </source>
</evidence>
<dbReference type="GO" id="GO:0006811">
    <property type="term" value="P:monoatomic ion transport"/>
    <property type="evidence" value="ECO:0007669"/>
    <property type="project" value="UniProtKB-KW"/>
</dbReference>
<keyword evidence="4" id="KW-1134">Transmembrane beta strand</keyword>
<comment type="caution">
    <text evidence="17">The sequence shown here is derived from an EMBL/GenBank/DDBJ whole genome shotgun (WGS) entry which is preliminary data.</text>
</comment>
<dbReference type="InterPro" id="IPR054765">
    <property type="entry name" value="SLBB_dom"/>
</dbReference>
<sequence length="290" mass="31754">MFLWLAAALLFPSGGLCLAREEGYRIGARDVLALTIYAGGEEQQSVQLTVSPQGTINVPFIGPVKAAGLTVSQLREQIVAPLAQDYFVDPEVNLYIKEYQSLQYYITGAVTTPGLYTTDSRQTLLTLIAKAGGVMNDRGNVAYIMRDSTGKLREGETPEELISKNKSQKADLDRLLDKGDMGQNVPLHSGDVVYIPLKRDLDVAQSSIYMEGEINRPGIYPYQQGLTALNACLMAGGFKTYAAPSRTRIIREVGNRKEVIRIDLNAVKAGKIADIPLKPGDLINVPESWF</sequence>
<dbReference type="GO" id="GO:0009279">
    <property type="term" value="C:cell outer membrane"/>
    <property type="evidence" value="ECO:0007669"/>
    <property type="project" value="UniProtKB-SubCell"/>
</dbReference>
<name>S7UUN6_DESML</name>
<evidence type="ECO:0000256" key="3">
    <source>
        <dbReference type="ARBA" id="ARBA00022448"/>
    </source>
</evidence>
<dbReference type="AlphaFoldDB" id="S7UUN6"/>
<dbReference type="EMBL" id="ATHJ01000105">
    <property type="protein sequence ID" value="EPR36078.1"/>
    <property type="molecule type" value="Genomic_DNA"/>
</dbReference>
<dbReference type="GO" id="GO:0015159">
    <property type="term" value="F:polysaccharide transmembrane transporter activity"/>
    <property type="evidence" value="ECO:0007669"/>
    <property type="project" value="InterPro"/>
</dbReference>
<keyword evidence="3" id="KW-0813">Transport</keyword>
<dbReference type="Pfam" id="PF02563">
    <property type="entry name" value="Poly_export"/>
    <property type="match status" value="1"/>
</dbReference>
<comment type="similarity">
    <text evidence="2">Belongs to the BexD/CtrA/VexA family.</text>
</comment>
<proteinExistence type="inferred from homology"/>
<evidence type="ECO:0000259" key="15">
    <source>
        <dbReference type="Pfam" id="PF02563"/>
    </source>
</evidence>
<evidence type="ECO:0000256" key="6">
    <source>
        <dbReference type="ARBA" id="ARBA00022692"/>
    </source>
</evidence>
<keyword evidence="14" id="KW-0449">Lipoprotein</keyword>
<gene>
    <name evidence="17" type="ORF">dsmv_0783</name>
</gene>
<dbReference type="GO" id="GO:0046930">
    <property type="term" value="C:pore complex"/>
    <property type="evidence" value="ECO:0007669"/>
    <property type="project" value="UniProtKB-KW"/>
</dbReference>
<evidence type="ECO:0000313" key="18">
    <source>
        <dbReference type="Proteomes" id="UP000014977"/>
    </source>
</evidence>
<dbReference type="InterPro" id="IPR049712">
    <property type="entry name" value="Poly_export"/>
</dbReference>
<evidence type="ECO:0000256" key="2">
    <source>
        <dbReference type="ARBA" id="ARBA00009450"/>
    </source>
</evidence>
<keyword evidence="9" id="KW-0406">Ion transport</keyword>
<dbReference type="eggNOG" id="COG1596">
    <property type="taxonomic scope" value="Bacteria"/>
</dbReference>
<reference evidence="17 18" key="1">
    <citation type="journal article" date="2013" name="Genome Announc.">
        <title>Draft genome sequences for three mercury-methylating, sulfate-reducing bacteria.</title>
        <authorList>
            <person name="Brown S.D."/>
            <person name="Hurt R.A.Jr."/>
            <person name="Gilmour C.C."/>
            <person name="Elias D.A."/>
        </authorList>
    </citation>
    <scope>NUCLEOTIDE SEQUENCE [LARGE SCALE GENOMIC DNA]</scope>
    <source>
        <strain evidence="17 18">DSM 2059</strain>
    </source>
</reference>
<dbReference type="Pfam" id="PF22461">
    <property type="entry name" value="SLBB_2"/>
    <property type="match status" value="2"/>
</dbReference>
<evidence type="ECO:0000259" key="16">
    <source>
        <dbReference type="Pfam" id="PF22461"/>
    </source>
</evidence>
<evidence type="ECO:0000256" key="9">
    <source>
        <dbReference type="ARBA" id="ARBA00023065"/>
    </source>
</evidence>
<keyword evidence="6" id="KW-0812">Transmembrane</keyword>
<dbReference type="Proteomes" id="UP000014977">
    <property type="component" value="Unassembled WGS sequence"/>
</dbReference>
<keyword evidence="5" id="KW-0762">Sugar transport</keyword>
<feature type="domain" description="Polysaccharide export protein N-terminal" evidence="15">
    <location>
        <begin position="21"/>
        <end position="96"/>
    </location>
</feature>
<evidence type="ECO:0000256" key="4">
    <source>
        <dbReference type="ARBA" id="ARBA00022452"/>
    </source>
</evidence>
<accession>S7UUN6</accession>
<dbReference type="PANTHER" id="PTHR33619:SF3">
    <property type="entry name" value="POLYSACCHARIDE EXPORT PROTEIN GFCE-RELATED"/>
    <property type="match status" value="1"/>
</dbReference>
<evidence type="ECO:0000256" key="5">
    <source>
        <dbReference type="ARBA" id="ARBA00022597"/>
    </source>
</evidence>
<protein>
    <submittedName>
        <fullName evidence="17">Polysaccharide export protein</fullName>
    </submittedName>
</protein>
<keyword evidence="12" id="KW-0564">Palmitate</keyword>